<organism evidence="8 9">
    <name type="scientific">Bogoriella caseilytica</name>
    <dbReference type="NCBI Taxonomy" id="56055"/>
    <lineage>
        <taxon>Bacteria</taxon>
        <taxon>Bacillati</taxon>
        <taxon>Actinomycetota</taxon>
        <taxon>Actinomycetes</taxon>
        <taxon>Micrococcales</taxon>
        <taxon>Bogoriellaceae</taxon>
        <taxon>Bogoriella</taxon>
    </lineage>
</organism>
<feature type="transmembrane region" description="Helical" evidence="7">
    <location>
        <begin position="390"/>
        <end position="408"/>
    </location>
</feature>
<dbReference type="CDD" id="cd06173">
    <property type="entry name" value="MFS_MefA_like"/>
    <property type="match status" value="1"/>
</dbReference>
<dbReference type="PANTHER" id="PTHR23513:SF6">
    <property type="entry name" value="MAJOR FACILITATOR SUPERFAMILY ASSOCIATED DOMAIN-CONTAINING PROTEIN"/>
    <property type="match status" value="1"/>
</dbReference>
<dbReference type="EMBL" id="RKHK01000001">
    <property type="protein sequence ID" value="ROR72818.1"/>
    <property type="molecule type" value="Genomic_DNA"/>
</dbReference>
<evidence type="ECO:0000313" key="9">
    <source>
        <dbReference type="Proteomes" id="UP000280668"/>
    </source>
</evidence>
<gene>
    <name evidence="8" type="ORF">EDD31_1178</name>
</gene>
<keyword evidence="9" id="KW-1185">Reference proteome</keyword>
<dbReference type="SUPFAM" id="SSF103473">
    <property type="entry name" value="MFS general substrate transporter"/>
    <property type="match status" value="1"/>
</dbReference>
<dbReference type="Proteomes" id="UP000280668">
    <property type="component" value="Unassembled WGS sequence"/>
</dbReference>
<dbReference type="AlphaFoldDB" id="A0A3N2BC66"/>
<feature type="transmembrane region" description="Helical" evidence="7">
    <location>
        <begin position="22"/>
        <end position="45"/>
    </location>
</feature>
<feature type="transmembrane region" description="Helical" evidence="7">
    <location>
        <begin position="264"/>
        <end position="285"/>
    </location>
</feature>
<dbReference type="GO" id="GO:0005886">
    <property type="term" value="C:plasma membrane"/>
    <property type="evidence" value="ECO:0007669"/>
    <property type="project" value="UniProtKB-SubCell"/>
</dbReference>
<dbReference type="InterPro" id="IPR010290">
    <property type="entry name" value="TM_effector"/>
</dbReference>
<dbReference type="RefSeq" id="WP_170163205.1">
    <property type="nucleotide sequence ID" value="NZ_RKHK01000001.1"/>
</dbReference>
<comment type="caution">
    <text evidence="8">The sequence shown here is derived from an EMBL/GenBank/DDBJ whole genome shotgun (WGS) entry which is preliminary data.</text>
</comment>
<comment type="subcellular location">
    <subcellularLocation>
        <location evidence="1">Cell membrane</location>
        <topology evidence="1">Multi-pass membrane protein</topology>
    </subcellularLocation>
</comment>
<dbReference type="PANTHER" id="PTHR23513">
    <property type="entry name" value="INTEGRAL MEMBRANE EFFLUX PROTEIN-RELATED"/>
    <property type="match status" value="1"/>
</dbReference>
<keyword evidence="4 7" id="KW-0812">Transmembrane</keyword>
<feature type="transmembrane region" description="Helical" evidence="7">
    <location>
        <begin position="83"/>
        <end position="104"/>
    </location>
</feature>
<dbReference type="InterPro" id="IPR036259">
    <property type="entry name" value="MFS_trans_sf"/>
</dbReference>
<evidence type="ECO:0000256" key="7">
    <source>
        <dbReference type="SAM" id="Phobius"/>
    </source>
</evidence>
<keyword evidence="5 7" id="KW-1133">Transmembrane helix</keyword>
<dbReference type="Pfam" id="PF05977">
    <property type="entry name" value="MFS_3"/>
    <property type="match status" value="1"/>
</dbReference>
<feature type="transmembrane region" description="Helical" evidence="7">
    <location>
        <begin position="174"/>
        <end position="195"/>
    </location>
</feature>
<feature type="transmembrane region" description="Helical" evidence="7">
    <location>
        <begin position="57"/>
        <end position="77"/>
    </location>
</feature>
<evidence type="ECO:0000256" key="2">
    <source>
        <dbReference type="ARBA" id="ARBA00022448"/>
    </source>
</evidence>
<reference evidence="8 9" key="1">
    <citation type="submission" date="2018-11" db="EMBL/GenBank/DDBJ databases">
        <title>Sequencing the genomes of 1000 actinobacteria strains.</title>
        <authorList>
            <person name="Klenk H.-P."/>
        </authorList>
    </citation>
    <scope>NUCLEOTIDE SEQUENCE [LARGE SCALE GENOMIC DNA]</scope>
    <source>
        <strain evidence="8 9">DSM 11294</strain>
    </source>
</reference>
<proteinExistence type="predicted"/>
<evidence type="ECO:0000313" key="8">
    <source>
        <dbReference type="EMBL" id="ROR72818.1"/>
    </source>
</evidence>
<dbReference type="Gene3D" id="1.20.1250.20">
    <property type="entry name" value="MFS general substrate transporter like domains"/>
    <property type="match status" value="1"/>
</dbReference>
<evidence type="ECO:0000256" key="1">
    <source>
        <dbReference type="ARBA" id="ARBA00004651"/>
    </source>
</evidence>
<name>A0A3N2BC66_9MICO</name>
<evidence type="ECO:0000256" key="3">
    <source>
        <dbReference type="ARBA" id="ARBA00022475"/>
    </source>
</evidence>
<feature type="transmembrane region" description="Helical" evidence="7">
    <location>
        <begin position="111"/>
        <end position="131"/>
    </location>
</feature>
<feature type="transmembrane region" description="Helical" evidence="7">
    <location>
        <begin position="234"/>
        <end position="258"/>
    </location>
</feature>
<keyword evidence="6 7" id="KW-0472">Membrane</keyword>
<evidence type="ECO:0000256" key="5">
    <source>
        <dbReference type="ARBA" id="ARBA00022989"/>
    </source>
</evidence>
<sequence>MTSPPAATVPGEPLRRPGFRRYWSASTLGFIGLAMTTVAVDALIINDLEATESQVGMIRAVQFLPYLLFGLIAGALLDRRHKLPVLVWTTWGTAAALAVIPVLWWLDQLSLVAVGAALFCAGSLGVFTAAAQQSFLPDLVVRGELVPANARLGQSMTTAQTVGPSAGGAAVSVLGAPFGIMIGSLAHVVSAVMLMRVKVSEFSPRRDETQRPSIVRDIRAGVHFTYRHRTLTPLALSTHLWFVANSAGVTVFALYALRHLELSVFLYGTTLALAGISGVFGAVLAPRIGRRLGEGNAVILARLLCAPAWLLVVLAPVHPLWGVAMLGLAQMVHGFSMGLDDPNEMGFRQAVTPRELLGRVGATMRSINRTMAVVGSLLGGLAAGALGYDAALWGVIAIFLVSAVGLALSPHRGARAT</sequence>
<keyword evidence="2" id="KW-0813">Transport</keyword>
<evidence type="ECO:0000256" key="6">
    <source>
        <dbReference type="ARBA" id="ARBA00023136"/>
    </source>
</evidence>
<keyword evidence="3" id="KW-1003">Cell membrane</keyword>
<protein>
    <submittedName>
        <fullName evidence="8">Putative MFS family arabinose efflux permease</fullName>
    </submittedName>
</protein>
<accession>A0A3N2BC66</accession>
<feature type="transmembrane region" description="Helical" evidence="7">
    <location>
        <begin position="366"/>
        <end position="384"/>
    </location>
</feature>
<evidence type="ECO:0000256" key="4">
    <source>
        <dbReference type="ARBA" id="ARBA00022692"/>
    </source>
</evidence>